<name>A0ABR9DZF7_9GAMM</name>
<evidence type="ECO:0000313" key="1">
    <source>
        <dbReference type="EMBL" id="MBE0359513.1"/>
    </source>
</evidence>
<dbReference type="Proteomes" id="UP000648482">
    <property type="component" value="Unassembled WGS sequence"/>
</dbReference>
<proteinExistence type="predicted"/>
<keyword evidence="2" id="KW-1185">Reference proteome</keyword>
<accession>A0ABR9DZF7</accession>
<sequence length="38" mass="4322">MITFKSIKNDVCKGALYTLHLALLNNLAVCFIKNNYYA</sequence>
<organism evidence="1 2">
    <name type="scientific">Pseudoalteromonas aliena SW19</name>
    <dbReference type="NCBI Taxonomy" id="1314866"/>
    <lineage>
        <taxon>Bacteria</taxon>
        <taxon>Pseudomonadati</taxon>
        <taxon>Pseudomonadota</taxon>
        <taxon>Gammaproteobacteria</taxon>
        <taxon>Alteromonadales</taxon>
        <taxon>Pseudoalteromonadaceae</taxon>
        <taxon>Pseudoalteromonas</taxon>
    </lineage>
</organism>
<comment type="caution">
    <text evidence="1">The sequence shown here is derived from an EMBL/GenBank/DDBJ whole genome shotgun (WGS) entry which is preliminary data.</text>
</comment>
<reference evidence="1 2" key="1">
    <citation type="submission" date="2015-06" db="EMBL/GenBank/DDBJ databases">
        <title>Genome sequence of Pseudoalteromonas aliena.</title>
        <authorList>
            <person name="Xie B.-B."/>
            <person name="Rong J.-C."/>
            <person name="Qin Q.-L."/>
            <person name="Zhang Y.-Z."/>
        </authorList>
    </citation>
    <scope>NUCLEOTIDE SEQUENCE [LARGE SCALE GENOMIC DNA]</scope>
    <source>
        <strain evidence="1 2">SW19</strain>
    </source>
</reference>
<gene>
    <name evidence="1" type="ORF">PALI_a0781</name>
</gene>
<protein>
    <submittedName>
        <fullName evidence="1">Uncharacterized protein</fullName>
    </submittedName>
</protein>
<dbReference type="EMBL" id="AQGU01000025">
    <property type="protein sequence ID" value="MBE0359513.1"/>
    <property type="molecule type" value="Genomic_DNA"/>
</dbReference>
<evidence type="ECO:0000313" key="2">
    <source>
        <dbReference type="Proteomes" id="UP000648482"/>
    </source>
</evidence>